<accession>A0A1M5UKF6</accession>
<organism evidence="1 2">
    <name type="scientific">Desulfofustis glycolicus DSM 9705</name>
    <dbReference type="NCBI Taxonomy" id="1121409"/>
    <lineage>
        <taxon>Bacteria</taxon>
        <taxon>Pseudomonadati</taxon>
        <taxon>Thermodesulfobacteriota</taxon>
        <taxon>Desulfobulbia</taxon>
        <taxon>Desulfobulbales</taxon>
        <taxon>Desulfocapsaceae</taxon>
        <taxon>Desulfofustis</taxon>
    </lineage>
</organism>
<dbReference type="Proteomes" id="UP000184139">
    <property type="component" value="Unassembled WGS sequence"/>
</dbReference>
<proteinExistence type="predicted"/>
<evidence type="ECO:0000313" key="2">
    <source>
        <dbReference type="Proteomes" id="UP000184139"/>
    </source>
</evidence>
<name>A0A1M5UKF6_9BACT</name>
<dbReference type="EMBL" id="FQXS01000005">
    <property type="protein sequence ID" value="SHH63532.1"/>
    <property type="molecule type" value="Genomic_DNA"/>
</dbReference>
<evidence type="ECO:0000313" key="1">
    <source>
        <dbReference type="EMBL" id="SHH63532.1"/>
    </source>
</evidence>
<gene>
    <name evidence="1" type="ORF">SAMN02745124_01221</name>
</gene>
<dbReference type="RefSeq" id="WP_073374267.1">
    <property type="nucleotide sequence ID" value="NZ_FQXS01000005.1"/>
</dbReference>
<reference evidence="1 2" key="1">
    <citation type="submission" date="2016-11" db="EMBL/GenBank/DDBJ databases">
        <authorList>
            <person name="Jaros S."/>
            <person name="Januszkiewicz K."/>
            <person name="Wedrychowicz H."/>
        </authorList>
    </citation>
    <scope>NUCLEOTIDE SEQUENCE [LARGE SCALE GENOMIC DNA]</scope>
    <source>
        <strain evidence="1 2">DSM 9705</strain>
    </source>
</reference>
<sequence length="72" mass="8528">MFEERVRDQAEAEYFSNVYLLIGTGEGRQLSALDVLHIKLKRWAFQEWYAGLDQKGKQRIDRYLLEKYQGAS</sequence>
<keyword evidence="2" id="KW-1185">Reference proteome</keyword>
<protein>
    <submittedName>
        <fullName evidence="1">Uncharacterized protein</fullName>
    </submittedName>
</protein>
<dbReference type="AlphaFoldDB" id="A0A1M5UKF6"/>